<comment type="caution">
    <text evidence="2">The sequence shown here is derived from an EMBL/GenBank/DDBJ whole genome shotgun (WGS) entry which is preliminary data.</text>
</comment>
<evidence type="ECO:0000256" key="1">
    <source>
        <dbReference type="SAM" id="MobiDB-lite"/>
    </source>
</evidence>
<feature type="region of interest" description="Disordered" evidence="1">
    <location>
        <begin position="93"/>
        <end position="112"/>
    </location>
</feature>
<dbReference type="AlphaFoldDB" id="A0A014MK67"/>
<organism evidence="2 3">
    <name type="scientific">Comamonas aquatica DA1877</name>
    <dbReference type="NCBI Taxonomy" id="1457173"/>
    <lineage>
        <taxon>Bacteria</taxon>
        <taxon>Pseudomonadati</taxon>
        <taxon>Pseudomonadota</taxon>
        <taxon>Betaproteobacteria</taxon>
        <taxon>Burkholderiales</taxon>
        <taxon>Comamonadaceae</taxon>
        <taxon>Comamonas</taxon>
    </lineage>
</organism>
<keyword evidence="3" id="KW-1185">Reference proteome</keyword>
<accession>A0A014MK67</accession>
<dbReference type="PATRIC" id="fig|1457173.3.peg.3628"/>
<evidence type="ECO:0008006" key="4">
    <source>
        <dbReference type="Google" id="ProtNLM"/>
    </source>
</evidence>
<name>A0A014MK67_9BURK</name>
<dbReference type="InterPro" id="IPR003489">
    <property type="entry name" value="RHF/RaiA"/>
</dbReference>
<dbReference type="EMBL" id="JBOK01000039">
    <property type="protein sequence ID" value="EXU78489.1"/>
    <property type="molecule type" value="Genomic_DNA"/>
</dbReference>
<reference evidence="2 3" key="1">
    <citation type="submission" date="2014-01" db="EMBL/GenBank/DDBJ databases">
        <title>Interspecies Systems Biology Uncovers Metabolites Affecting C. elegans Gene Expression and Life History Traits.</title>
        <authorList>
            <person name="Watson E."/>
            <person name="Macneil L.T."/>
            <person name="Ritter A.D."/>
            <person name="Yilmaz L.S."/>
            <person name="Rosebrock A.P."/>
            <person name="Caudy A.A."/>
            <person name="Walhout A.J."/>
        </authorList>
    </citation>
    <scope>NUCLEOTIDE SEQUENCE [LARGE SCALE GENOMIC DNA]</scope>
    <source>
        <strain evidence="2 3">DA1877</strain>
    </source>
</reference>
<protein>
    <recommendedName>
        <fullName evidence="4">Ribosomal subunit interface protein</fullName>
    </recommendedName>
</protein>
<dbReference type="Pfam" id="PF02482">
    <property type="entry name" value="Ribosomal_S30AE"/>
    <property type="match status" value="1"/>
</dbReference>
<dbReference type="Gene3D" id="3.30.160.100">
    <property type="entry name" value="Ribosome hibernation promotion factor-like"/>
    <property type="match status" value="1"/>
</dbReference>
<proteinExistence type="predicted"/>
<dbReference type="SUPFAM" id="SSF69754">
    <property type="entry name" value="Ribosome binding protein Y (YfiA homologue)"/>
    <property type="match status" value="1"/>
</dbReference>
<evidence type="ECO:0000313" key="2">
    <source>
        <dbReference type="EMBL" id="EXU78489.1"/>
    </source>
</evidence>
<sequence>MKIDIRSQGITVSDDLREHIERCVNFGLDWAEHDVDRIVVSLSDINGPRGGNDKRCHLRIPLSRMRDVVIEEVACDLQAAIAHAVDRAAGSLERSLSRQREFGPTPVFSAEE</sequence>
<evidence type="ECO:0000313" key="3">
    <source>
        <dbReference type="Proteomes" id="UP000020766"/>
    </source>
</evidence>
<dbReference type="Proteomes" id="UP000020766">
    <property type="component" value="Unassembled WGS sequence"/>
</dbReference>
<dbReference type="RefSeq" id="WP_043387480.1">
    <property type="nucleotide sequence ID" value="NZ_JBOK01000039.1"/>
</dbReference>
<dbReference type="InterPro" id="IPR036567">
    <property type="entry name" value="RHF-like"/>
</dbReference>
<gene>
    <name evidence="2" type="ORF">AX13_12470</name>
</gene>